<feature type="region of interest" description="Disordered" evidence="2">
    <location>
        <begin position="51"/>
        <end position="87"/>
    </location>
</feature>
<name>A0A438ET00_VITVI</name>
<evidence type="ECO:0000256" key="2">
    <source>
        <dbReference type="SAM" id="MobiDB-lite"/>
    </source>
</evidence>
<gene>
    <name evidence="3" type="primary">EMB975_0</name>
    <name evidence="3" type="ORF">CK203_071321</name>
</gene>
<dbReference type="InterPro" id="IPR002885">
    <property type="entry name" value="PPR_rpt"/>
</dbReference>
<accession>A0A438ET00</accession>
<dbReference type="PANTHER" id="PTHR47930:SF2">
    <property type="entry name" value="PENTATRICOPEPTIDE REPEAT PROTEIN (AFU_ORTHOLOGUE AFUA_8G04250)"/>
    <property type="match status" value="1"/>
</dbReference>
<organism evidence="3 4">
    <name type="scientific">Vitis vinifera</name>
    <name type="common">Grape</name>
    <dbReference type="NCBI Taxonomy" id="29760"/>
    <lineage>
        <taxon>Eukaryota</taxon>
        <taxon>Viridiplantae</taxon>
        <taxon>Streptophyta</taxon>
        <taxon>Embryophyta</taxon>
        <taxon>Tracheophyta</taxon>
        <taxon>Spermatophyta</taxon>
        <taxon>Magnoliopsida</taxon>
        <taxon>eudicotyledons</taxon>
        <taxon>Gunneridae</taxon>
        <taxon>Pentapetalae</taxon>
        <taxon>rosids</taxon>
        <taxon>Vitales</taxon>
        <taxon>Vitaceae</taxon>
        <taxon>Viteae</taxon>
        <taxon>Vitis</taxon>
    </lineage>
</organism>
<keyword evidence="1" id="KW-0677">Repeat</keyword>
<reference evidence="3 4" key="1">
    <citation type="journal article" date="2018" name="PLoS Genet.">
        <title>Population sequencing reveals clonal diversity and ancestral inbreeding in the grapevine cultivar Chardonnay.</title>
        <authorList>
            <person name="Roach M.J."/>
            <person name="Johnson D.L."/>
            <person name="Bohlmann J."/>
            <person name="van Vuuren H.J."/>
            <person name="Jones S.J."/>
            <person name="Pretorius I.S."/>
            <person name="Schmidt S.A."/>
            <person name="Borneman A.R."/>
        </authorList>
    </citation>
    <scope>NUCLEOTIDE SEQUENCE [LARGE SCALE GENOMIC DNA]</scope>
    <source>
        <strain evidence="4">cv. Chardonnay</strain>
        <tissue evidence="3">Leaf</tissue>
    </source>
</reference>
<dbReference type="InterPro" id="IPR011990">
    <property type="entry name" value="TPR-like_helical_dom_sf"/>
</dbReference>
<proteinExistence type="predicted"/>
<dbReference type="Pfam" id="PF13812">
    <property type="entry name" value="PPR_3"/>
    <property type="match status" value="1"/>
</dbReference>
<evidence type="ECO:0000313" key="3">
    <source>
        <dbReference type="EMBL" id="RVW50884.1"/>
    </source>
</evidence>
<protein>
    <submittedName>
        <fullName evidence="3">Pentatricopeptide repeat-containing protein</fullName>
    </submittedName>
</protein>
<sequence>MERLFSSSSICTVPGTRIYWDKRYVKAQFVVGFSNKNEIKLGVQCNARVNHRKPTKNLPHPRRAKLPPEPEISTFLKGGNSGTEQSEMGTVLDKEPDANDDGFLVDGIEGRKEGEIVWDSDEIEAISSLFMGRIPQKPGKLNRERPLPLPLPYKLRPMGLPTTKRHVRAASSMPYASRASLSKQVYKNPDFLISIAREIRNLPLEDDVSPVLNKWVRFLRKGSLSLTIRELGHMGLPERALQTFFWAQKQPQLFPDDRILASTVEVLARTHKLKVPFSLEKFTGLASRSVIEALARGFIRRGSLSLAWKLLLVAKDSKRMLGPSIYAKLILELGKNPDKHSLVQALLDELGEREDLKLSHQDCTAVMKVCIRLGKFETVESLFNWYKQSENSPSVVMYTTLIHSRYTAKKYREALAVVWEMEASDCLFDLPAYRVVIKLFIALNDLSRTVRYFSKLKEAGFSPTYDIYRDMLKIYMVFRRLAKCREVCKELEMSGFKLDKGTLSQLLQLERENSLCKFIMFMFFQRFTFQIVSSLVDKFSVLMVLSLHFQLVSAYDGLHLISELQVSLLVDKYTLLMLLSLHFTLGAYDGLHLISELQSVCWCQVSAHDALHLISELQASKVGKVCEKFERVGFKIVRFKLDKRMTSWLLQLERETRSSL</sequence>
<evidence type="ECO:0000313" key="4">
    <source>
        <dbReference type="Proteomes" id="UP000288805"/>
    </source>
</evidence>
<evidence type="ECO:0000256" key="1">
    <source>
        <dbReference type="ARBA" id="ARBA00022737"/>
    </source>
</evidence>
<dbReference type="AlphaFoldDB" id="A0A438ET00"/>
<dbReference type="EMBL" id="QGNW01001190">
    <property type="protein sequence ID" value="RVW50884.1"/>
    <property type="molecule type" value="Genomic_DNA"/>
</dbReference>
<dbReference type="Gene3D" id="1.25.40.10">
    <property type="entry name" value="Tetratricopeptide repeat domain"/>
    <property type="match status" value="2"/>
</dbReference>
<feature type="compositionally biased region" description="Basic residues" evidence="2">
    <location>
        <begin position="51"/>
        <end position="65"/>
    </location>
</feature>
<dbReference type="PANTHER" id="PTHR47930">
    <property type="entry name" value="YALI0C12947P"/>
    <property type="match status" value="1"/>
</dbReference>
<comment type="caution">
    <text evidence="3">The sequence shown here is derived from an EMBL/GenBank/DDBJ whole genome shotgun (WGS) entry which is preliminary data.</text>
</comment>
<dbReference type="Proteomes" id="UP000288805">
    <property type="component" value="Unassembled WGS sequence"/>
</dbReference>